<name>A0A8C6HBY8_MUSSI</name>
<dbReference type="FunFam" id="3.80.10.10:FF:000079">
    <property type="entry name" value="PRAME family member 18"/>
    <property type="match status" value="1"/>
</dbReference>
<evidence type="ECO:0000256" key="1">
    <source>
        <dbReference type="ARBA" id="ARBA00009608"/>
    </source>
</evidence>
<comment type="similarity">
    <text evidence="1">Belongs to the PRAME family.</text>
</comment>
<keyword evidence="2" id="KW-0433">Leucine-rich repeat</keyword>
<dbReference type="GO" id="GO:0045596">
    <property type="term" value="P:negative regulation of cell differentiation"/>
    <property type="evidence" value="ECO:0007669"/>
    <property type="project" value="InterPro"/>
</dbReference>
<dbReference type="GO" id="GO:0045892">
    <property type="term" value="P:negative regulation of DNA-templated transcription"/>
    <property type="evidence" value="ECO:0007669"/>
    <property type="project" value="InterPro"/>
</dbReference>
<reference evidence="4" key="2">
    <citation type="submission" date="2025-09" db="UniProtKB">
        <authorList>
            <consortium name="Ensembl"/>
        </authorList>
    </citation>
    <scope>IDENTIFICATION</scope>
</reference>
<dbReference type="GO" id="GO:0005737">
    <property type="term" value="C:cytoplasm"/>
    <property type="evidence" value="ECO:0007669"/>
    <property type="project" value="TreeGrafter"/>
</dbReference>
<dbReference type="InterPro" id="IPR026271">
    <property type="entry name" value="PRAME"/>
</dbReference>
<evidence type="ECO:0000256" key="3">
    <source>
        <dbReference type="ARBA" id="ARBA00022737"/>
    </source>
</evidence>
<keyword evidence="5" id="KW-1185">Reference proteome</keyword>
<sequence>KSHTRQRNLGLLEPGDTAFPCLNMASCEECPPQNVSFEEDIVNINPPPTLQNLAIQSLLRDEALAISALKNLPQNLFPAIFEAALIDGRIGILKAMIPVWPFPYLSLGRLIKTCNLETLKAMLEGVDILLAQNDRSSRCKLRVLDLRNEYHTLWRIWGGSYEGRGLPEFMTQQQPVENCPDCGVNKELKVTTDLNLVDGGLDESATYLLQWAQQKKDSIHLCCTMLRIHSLPKDIFRDILKIVNTGCIQELHLKELYTEELVFLIPYLKEMNNLLTFMLSSIRETCRMDNSTRLDEENMSRFISRLPKFHCLQNLYVNDITLLGNNLKDFLRCLGKPLENLCLTSCDLSQSDLDYLPCCQNTSALKRLNLTATSLRGLVFHPLGVLLESVRDTLQSLELELCFMEDSQISAILPALSQCSHLTKVNFYDNELSLPILRQLLYHTANLSQLTYEVYPAPLECYNDMNIILTHKLENFCPELLDIIRANRQPNRVTFATSKCLICCGSYVYDLETQRCLYQKDLL</sequence>
<dbReference type="GeneTree" id="ENSGT01030000234531"/>
<dbReference type="GO" id="GO:0008284">
    <property type="term" value="P:positive regulation of cell population proliferation"/>
    <property type="evidence" value="ECO:0007669"/>
    <property type="project" value="InterPro"/>
</dbReference>
<dbReference type="PIRSF" id="PIRSF038286">
    <property type="entry name" value="PRAME"/>
    <property type="match status" value="1"/>
</dbReference>
<dbReference type="SUPFAM" id="SSF52047">
    <property type="entry name" value="RNI-like"/>
    <property type="match status" value="1"/>
</dbReference>
<dbReference type="Gene3D" id="3.80.10.10">
    <property type="entry name" value="Ribonuclease Inhibitor"/>
    <property type="match status" value="1"/>
</dbReference>
<organism evidence="4 5">
    <name type="scientific">Mus spicilegus</name>
    <name type="common">Mound-building mouse</name>
    <dbReference type="NCBI Taxonomy" id="10103"/>
    <lineage>
        <taxon>Eukaryota</taxon>
        <taxon>Metazoa</taxon>
        <taxon>Chordata</taxon>
        <taxon>Craniata</taxon>
        <taxon>Vertebrata</taxon>
        <taxon>Euteleostomi</taxon>
        <taxon>Mammalia</taxon>
        <taxon>Eutheria</taxon>
        <taxon>Euarchontoglires</taxon>
        <taxon>Glires</taxon>
        <taxon>Rodentia</taxon>
        <taxon>Myomorpha</taxon>
        <taxon>Muroidea</taxon>
        <taxon>Muridae</taxon>
        <taxon>Murinae</taxon>
        <taxon>Mus</taxon>
        <taxon>Mus</taxon>
    </lineage>
</organism>
<evidence type="ECO:0000313" key="4">
    <source>
        <dbReference type="Ensembl" id="ENSMSIP00000018184.1"/>
    </source>
</evidence>
<reference evidence="4" key="1">
    <citation type="submission" date="2025-08" db="UniProtKB">
        <authorList>
            <consortium name="Ensembl"/>
        </authorList>
    </citation>
    <scope>IDENTIFICATION</scope>
</reference>
<dbReference type="AlphaFoldDB" id="A0A8C6HBY8"/>
<evidence type="ECO:0000313" key="5">
    <source>
        <dbReference type="Proteomes" id="UP000694415"/>
    </source>
</evidence>
<dbReference type="Proteomes" id="UP000694415">
    <property type="component" value="Unplaced"/>
</dbReference>
<dbReference type="PANTHER" id="PTHR14224:SF22">
    <property type="entry name" value="OOG4 PROTEIN-RELATED"/>
    <property type="match status" value="1"/>
</dbReference>
<dbReference type="InterPro" id="IPR032675">
    <property type="entry name" value="LRR_dom_sf"/>
</dbReference>
<proteinExistence type="inferred from homology"/>
<dbReference type="PANTHER" id="PTHR14224">
    <property type="entry name" value="SIMILAR TO PREFERENTIALLY EXPRESSED ANTIGEN IN MELANOMA-LIKE 3"/>
    <property type="match status" value="1"/>
</dbReference>
<dbReference type="InterPro" id="IPR050694">
    <property type="entry name" value="LRRC14/PRAME"/>
</dbReference>
<dbReference type="GO" id="GO:0043066">
    <property type="term" value="P:negative regulation of apoptotic process"/>
    <property type="evidence" value="ECO:0007669"/>
    <property type="project" value="InterPro"/>
</dbReference>
<protein>
    <submittedName>
        <fullName evidence="4">Oogenesin 4</fullName>
    </submittedName>
</protein>
<accession>A0A8C6HBY8</accession>
<dbReference type="Ensembl" id="ENSMSIT00000022993.1">
    <property type="protein sequence ID" value="ENSMSIP00000018184.1"/>
    <property type="gene ID" value="ENSMSIG00000015458.1"/>
</dbReference>
<evidence type="ECO:0000256" key="2">
    <source>
        <dbReference type="ARBA" id="ARBA00022614"/>
    </source>
</evidence>
<keyword evidence="3" id="KW-0677">Repeat</keyword>